<evidence type="ECO:0000313" key="2">
    <source>
        <dbReference type="Proteomes" id="UP001139290"/>
    </source>
</evidence>
<keyword evidence="2" id="KW-1185">Reference proteome</keyword>
<organism evidence="1 2">
    <name type="scientific">Citrobacter meridianamericanus</name>
    <dbReference type="NCBI Taxonomy" id="2894201"/>
    <lineage>
        <taxon>Bacteria</taxon>
        <taxon>Pseudomonadati</taxon>
        <taxon>Pseudomonadota</taxon>
        <taxon>Gammaproteobacteria</taxon>
        <taxon>Enterobacterales</taxon>
        <taxon>Enterobacteriaceae</taxon>
        <taxon>Citrobacter</taxon>
    </lineage>
</organism>
<protein>
    <recommendedName>
        <fullName evidence="3">YchA</fullName>
    </recommendedName>
</protein>
<name>A0ABT1BEN2_9ENTR</name>
<comment type="caution">
    <text evidence="1">The sequence shown here is derived from an EMBL/GenBank/DDBJ whole genome shotgun (WGS) entry which is preliminary data.</text>
</comment>
<proteinExistence type="predicted"/>
<dbReference type="EMBL" id="JAJJVQ010000011">
    <property type="protein sequence ID" value="MCO5784212.1"/>
    <property type="molecule type" value="Genomic_DNA"/>
</dbReference>
<sequence>MQETTTLNALVMRRARDLIADYGWPDHTDVEQCAPSNNPGWISIYVRLDATNIVHLLPLLCTGNVSAELQSAMTKITGTPAQIILSGSRYADDPQLPEDGTRIAFPWAGEWLTEPEIQAVMDCLSRAVRDISRQVWEDARRIKAALITRGETLFYRQTRNFRLVVKENDMPCWLDDDDDNLPVVLDAILNKGARYSAVECFVISDKVDQILACGQMCDVLRIPGEPPRRWMDLTLLHEVMAEARAEITLVCNALSAIRSV</sequence>
<evidence type="ECO:0008006" key="3">
    <source>
        <dbReference type="Google" id="ProtNLM"/>
    </source>
</evidence>
<evidence type="ECO:0000313" key="1">
    <source>
        <dbReference type="EMBL" id="MCO5784212.1"/>
    </source>
</evidence>
<gene>
    <name evidence="1" type="ORF">LOD26_23275</name>
</gene>
<accession>A0ABT1BEN2</accession>
<dbReference type="RefSeq" id="WP_252838955.1">
    <property type="nucleotide sequence ID" value="NZ_JAJJVQ010000011.1"/>
</dbReference>
<dbReference type="Proteomes" id="UP001139290">
    <property type="component" value="Unassembled WGS sequence"/>
</dbReference>
<reference evidence="1" key="1">
    <citation type="submission" date="2021-11" db="EMBL/GenBank/DDBJ databases">
        <title>Citrobacter meridianamericanus sp. nov. isolated from soil.</title>
        <authorList>
            <person name="Furlan J.P.R."/>
            <person name="Stehling E.G."/>
        </authorList>
    </citation>
    <scope>NUCLEOTIDE SEQUENCE</scope>
    <source>
        <strain evidence="1">BR102</strain>
    </source>
</reference>